<feature type="signal peptide" evidence="1">
    <location>
        <begin position="1"/>
        <end position="22"/>
    </location>
</feature>
<reference evidence="3" key="1">
    <citation type="submission" date="2025-08" db="UniProtKB">
        <authorList>
            <consortium name="RefSeq"/>
        </authorList>
    </citation>
    <scope>IDENTIFICATION</scope>
</reference>
<name>A0A6P5PUI0_MUSCR</name>
<accession>A0A6P5PUI0</accession>
<protein>
    <submittedName>
        <fullName evidence="3">Keratinocyte differentiation-associated protein isoform X1</fullName>
    </submittedName>
</protein>
<evidence type="ECO:0000313" key="2">
    <source>
        <dbReference type="Proteomes" id="UP000515126"/>
    </source>
</evidence>
<keyword evidence="1" id="KW-0732">Signal</keyword>
<keyword evidence="2" id="KW-1185">Reference proteome</keyword>
<dbReference type="CTD" id="388533"/>
<dbReference type="Pfam" id="PF15200">
    <property type="entry name" value="KRTDAP"/>
    <property type="match status" value="1"/>
</dbReference>
<dbReference type="PANTHER" id="PTHR36463:SF1">
    <property type="entry name" value="KERATINOCYTE DIFFERENTIATION-ASSOCIATED PROTEIN"/>
    <property type="match status" value="1"/>
</dbReference>
<gene>
    <name evidence="3" type="primary">Krtdap</name>
</gene>
<dbReference type="Proteomes" id="UP000515126">
    <property type="component" value="Chromosome 7"/>
</dbReference>
<organism evidence="2 3">
    <name type="scientific">Mus caroli</name>
    <name type="common">Ryukyu mouse</name>
    <name type="synonym">Ricefield mouse</name>
    <dbReference type="NCBI Taxonomy" id="10089"/>
    <lineage>
        <taxon>Eukaryota</taxon>
        <taxon>Metazoa</taxon>
        <taxon>Chordata</taxon>
        <taxon>Craniata</taxon>
        <taxon>Vertebrata</taxon>
        <taxon>Euteleostomi</taxon>
        <taxon>Mammalia</taxon>
        <taxon>Eutheria</taxon>
        <taxon>Euarchontoglires</taxon>
        <taxon>Glires</taxon>
        <taxon>Rodentia</taxon>
        <taxon>Myomorpha</taxon>
        <taxon>Muroidea</taxon>
        <taxon>Muridae</taxon>
        <taxon>Murinae</taxon>
        <taxon>Mus</taxon>
        <taxon>Mus</taxon>
    </lineage>
</organism>
<dbReference type="KEGG" id="mcal:110297725"/>
<dbReference type="AlphaFoldDB" id="A0A6P5PUI0"/>
<proteinExistence type="predicted"/>
<dbReference type="RefSeq" id="XP_021022332.1">
    <property type="nucleotide sequence ID" value="XM_021166673.2"/>
</dbReference>
<feature type="chain" id="PRO_5027702208" evidence="1">
    <location>
        <begin position="23"/>
        <end position="102"/>
    </location>
</feature>
<dbReference type="GO" id="GO:0005615">
    <property type="term" value="C:extracellular space"/>
    <property type="evidence" value="ECO:0007669"/>
    <property type="project" value="Ensembl"/>
</dbReference>
<evidence type="ECO:0000256" key="1">
    <source>
        <dbReference type="SAM" id="SignalP"/>
    </source>
</evidence>
<sequence>MKIPILPVVALLSLLALHEAQGAALGHPTIYPEDSTNINYPTVAEGLNNEFLNFKRLQSAFQSENFLNWHVITDMFKNALPFINWDFFPKVKGLRSAAPDSQ</sequence>
<dbReference type="GeneID" id="110297725"/>
<evidence type="ECO:0000313" key="3">
    <source>
        <dbReference type="RefSeq" id="XP_021022332.1"/>
    </source>
</evidence>
<dbReference type="GO" id="GO:0008544">
    <property type="term" value="P:epidermis development"/>
    <property type="evidence" value="ECO:0007669"/>
    <property type="project" value="TreeGrafter"/>
</dbReference>
<dbReference type="InterPro" id="IPR028196">
    <property type="entry name" value="KRTDAP"/>
</dbReference>
<dbReference type="GO" id="GO:0042599">
    <property type="term" value="C:lamellar body"/>
    <property type="evidence" value="ECO:0007669"/>
    <property type="project" value="Ensembl"/>
</dbReference>
<dbReference type="PANTHER" id="PTHR36463">
    <property type="entry name" value="KERATINOCYTE DIFFERENTIATION-ASSOCIATED PROTEIN"/>
    <property type="match status" value="1"/>
</dbReference>